<organism evidence="2 3">
    <name type="scientific">Thalassobacillus hwangdonensis</name>
    <dbReference type="NCBI Taxonomy" id="546108"/>
    <lineage>
        <taxon>Bacteria</taxon>
        <taxon>Bacillati</taxon>
        <taxon>Bacillota</taxon>
        <taxon>Bacilli</taxon>
        <taxon>Bacillales</taxon>
        <taxon>Bacillaceae</taxon>
        <taxon>Thalassobacillus</taxon>
    </lineage>
</organism>
<accession>A0ABW3L220</accession>
<keyword evidence="3" id="KW-1185">Reference proteome</keyword>
<dbReference type="RefSeq" id="WP_386057264.1">
    <property type="nucleotide sequence ID" value="NZ_JBHTKL010000001.1"/>
</dbReference>
<name>A0ABW3L220_9BACI</name>
<gene>
    <name evidence="2" type="ORF">ACFQ2J_05350</name>
</gene>
<protein>
    <submittedName>
        <fullName evidence="2">Short-chain dehydrogenase</fullName>
    </submittedName>
</protein>
<reference evidence="3" key="1">
    <citation type="journal article" date="2019" name="Int. J. Syst. Evol. Microbiol.">
        <title>The Global Catalogue of Microorganisms (GCM) 10K type strain sequencing project: providing services to taxonomists for standard genome sequencing and annotation.</title>
        <authorList>
            <consortium name="The Broad Institute Genomics Platform"/>
            <consortium name="The Broad Institute Genome Sequencing Center for Infectious Disease"/>
            <person name="Wu L."/>
            <person name="Ma J."/>
        </authorList>
    </citation>
    <scope>NUCLEOTIDE SEQUENCE [LARGE SCALE GENOMIC DNA]</scope>
    <source>
        <strain evidence="3">CCUG 56607</strain>
    </source>
</reference>
<sequence length="71" mass="8263">MIRGVIYIGWLFFLSIVLFYFAASVLKTETPLMNYFLAMIVTHLVLEKNPWLIDLVQEMFDVSSEGNQTDE</sequence>
<feature type="transmembrane region" description="Helical" evidence="1">
    <location>
        <begin position="6"/>
        <end position="26"/>
    </location>
</feature>
<evidence type="ECO:0000313" key="3">
    <source>
        <dbReference type="Proteomes" id="UP001596990"/>
    </source>
</evidence>
<comment type="caution">
    <text evidence="2">The sequence shown here is derived from an EMBL/GenBank/DDBJ whole genome shotgun (WGS) entry which is preliminary data.</text>
</comment>
<proteinExistence type="predicted"/>
<dbReference type="Proteomes" id="UP001596990">
    <property type="component" value="Unassembled WGS sequence"/>
</dbReference>
<evidence type="ECO:0000256" key="1">
    <source>
        <dbReference type="SAM" id="Phobius"/>
    </source>
</evidence>
<keyword evidence="1" id="KW-0812">Transmembrane</keyword>
<evidence type="ECO:0000313" key="2">
    <source>
        <dbReference type="EMBL" id="MFD1018624.1"/>
    </source>
</evidence>
<dbReference type="EMBL" id="JBHTKL010000001">
    <property type="protein sequence ID" value="MFD1018624.1"/>
    <property type="molecule type" value="Genomic_DNA"/>
</dbReference>
<keyword evidence="1" id="KW-1133">Transmembrane helix</keyword>
<keyword evidence="1" id="KW-0472">Membrane</keyword>